<dbReference type="GO" id="GO:0015074">
    <property type="term" value="P:DNA integration"/>
    <property type="evidence" value="ECO:0007669"/>
    <property type="project" value="InterPro"/>
</dbReference>
<dbReference type="GO" id="GO:0006310">
    <property type="term" value="P:DNA recombination"/>
    <property type="evidence" value="ECO:0007669"/>
    <property type="project" value="UniProtKB-KW"/>
</dbReference>
<dbReference type="InterPro" id="IPR013762">
    <property type="entry name" value="Integrase-like_cat_sf"/>
</dbReference>
<sequence length="970" mass="112768">MIGNCQLDDITNDIIEAHEQLGLPCEDKTHLAHIITLLHEEQHLHRHISDNEIRVIKNAIRTIPSGKQRVLQRALDNTLFYLHQYCGWQLPQPQNKKLNDTQLAWMQLISLQAHDASRLYEGYLEDRHDFLNHRPVLHIGFVTVALSIEVAPLPLTYWADILNRPDAIELYEQQLTLVVYHQSKRASNTQQPNYFTRYALTPFTCRLLLDYFETKEQKVTTKGLQQRLNTYLSAAPYYLENKTLSQWQHCFQQIWLIEYDLSSVLLLDMSQPHRHVAFHPNSAQAQHDHAISNIYDQDWHQPDYSTFSSNKSQGWPHRDLLKTIKNQPSSKWKALLSEQFSTPPAWHHDNIVPTILYFFTYDLIQYGGVKAATLSVSSLSKYTNIYKTLSNHPLTYIQACDHDGLMQWATTLYECIDSEGDRWLIYNFLRFLPQLSVTEHFDISQFSFPFLSLSVDPFRLSVDQCFITLKALFSQSNGSALQRLFCAVALILGFYGALRRGEVLRLRCQDIVCNPDNPCRFTLRICNTSEGNTKNKSTRFVYLTLPGSIAKLVRVVRHLKRHCSPTTPLLGFENESMTSRQLHYLLPVTKALKALWGNNVRFHHLRHSGAHWLMLQGLLLAFDWDNSPFCVGDATQAMLTKQACQERFHFWLEGRDFSHMNDGLLFDVIGEQLGHSHYATTRWSYLHGIEWLPPLFLINERGFENNELRYLLGIKPESKDIFRFLNTLTSKNQDTGTHSTLRLSGIELTPYLLKKKGFKQLRQVSLIQDRFEVPKDDNHFLALWLSHCTESIVQPDNRQSSTTVFNYQTQHLLKLLNTDNETIFSSLSAFWALSGRHQPISLTKQQRQALHQLGSIFVNRDKQTLSLTVRCNRDNGLRFQQVFRTPLFRCCHFTFELQQNRKSKITKNLQLLETYFSTDKDTLTTRKVDRGSSQLTITLTFIPQAPLLFQILCNFLTYPKREQYEKTIHG</sequence>
<keyword evidence="1" id="KW-0233">DNA recombination</keyword>
<dbReference type="CDD" id="cd00397">
    <property type="entry name" value="DNA_BRE_C"/>
    <property type="match status" value="1"/>
</dbReference>
<reference evidence="2 3" key="1">
    <citation type="submission" date="2018-03" db="EMBL/GenBank/DDBJ databases">
        <title>Whole genome sequencing of Histamine producing bacteria.</title>
        <authorList>
            <person name="Butler K."/>
        </authorList>
    </citation>
    <scope>NUCLEOTIDE SEQUENCE [LARGE SCALE GENOMIC DNA]</scope>
    <source>
        <strain evidence="2 3">ATCC 33979</strain>
    </source>
</reference>
<evidence type="ECO:0000313" key="2">
    <source>
        <dbReference type="EMBL" id="PSV92854.1"/>
    </source>
</evidence>
<gene>
    <name evidence="2" type="ORF">CTM89_04180</name>
</gene>
<evidence type="ECO:0000313" key="3">
    <source>
        <dbReference type="Proteomes" id="UP000240410"/>
    </source>
</evidence>
<protein>
    <submittedName>
        <fullName evidence="2">Site-specific integrase</fullName>
    </submittedName>
</protein>
<dbReference type="EMBL" id="PYOJ01000003">
    <property type="protein sequence ID" value="PSV92854.1"/>
    <property type="molecule type" value="Genomic_DNA"/>
</dbReference>
<dbReference type="Gene3D" id="1.10.443.10">
    <property type="entry name" value="Intergrase catalytic core"/>
    <property type="match status" value="1"/>
</dbReference>
<dbReference type="SUPFAM" id="SSF56349">
    <property type="entry name" value="DNA breaking-rejoining enzymes"/>
    <property type="match status" value="1"/>
</dbReference>
<evidence type="ECO:0000256" key="1">
    <source>
        <dbReference type="ARBA" id="ARBA00023172"/>
    </source>
</evidence>
<dbReference type="Proteomes" id="UP000240410">
    <property type="component" value="Unassembled WGS sequence"/>
</dbReference>
<name>A0A2T3MFW1_PHOLE</name>
<proteinExistence type="predicted"/>
<dbReference type="RefSeq" id="WP_045069934.1">
    <property type="nucleotide sequence ID" value="NZ_JZSL01000019.1"/>
</dbReference>
<comment type="caution">
    <text evidence="2">The sequence shown here is derived from an EMBL/GenBank/DDBJ whole genome shotgun (WGS) entry which is preliminary data.</text>
</comment>
<dbReference type="GO" id="GO:0003677">
    <property type="term" value="F:DNA binding"/>
    <property type="evidence" value="ECO:0007669"/>
    <property type="project" value="InterPro"/>
</dbReference>
<dbReference type="AlphaFoldDB" id="A0A2T3MFW1"/>
<dbReference type="OrthoDB" id="5841477at2"/>
<dbReference type="InterPro" id="IPR011010">
    <property type="entry name" value="DNA_brk_join_enz"/>
</dbReference>
<organism evidence="2 3">
    <name type="scientific">Photobacterium leiognathi</name>
    <dbReference type="NCBI Taxonomy" id="553611"/>
    <lineage>
        <taxon>Bacteria</taxon>
        <taxon>Pseudomonadati</taxon>
        <taxon>Pseudomonadota</taxon>
        <taxon>Gammaproteobacteria</taxon>
        <taxon>Vibrionales</taxon>
        <taxon>Vibrionaceae</taxon>
        <taxon>Photobacterium</taxon>
    </lineage>
</organism>
<accession>A0A2T3MFW1</accession>